<dbReference type="Pfam" id="PF00004">
    <property type="entry name" value="AAA"/>
    <property type="match status" value="1"/>
</dbReference>
<feature type="region of interest" description="Disordered" evidence="1">
    <location>
        <begin position="1184"/>
        <end position="1208"/>
    </location>
</feature>
<dbReference type="EMBL" id="LMXB01000075">
    <property type="protein sequence ID" value="KUO17440.1"/>
    <property type="molecule type" value="Genomic_DNA"/>
</dbReference>
<dbReference type="GO" id="GO:0016887">
    <property type="term" value="F:ATP hydrolysis activity"/>
    <property type="evidence" value="ECO:0007669"/>
    <property type="project" value="InterPro"/>
</dbReference>
<dbReference type="GO" id="GO:0005524">
    <property type="term" value="F:ATP binding"/>
    <property type="evidence" value="ECO:0007669"/>
    <property type="project" value="InterPro"/>
</dbReference>
<name>A0A101UV80_9ACTN</name>
<dbReference type="Pfam" id="PF12458">
    <property type="entry name" value="DUF3686"/>
    <property type="match status" value="1"/>
</dbReference>
<proteinExistence type="predicted"/>
<dbReference type="InterPro" id="IPR027417">
    <property type="entry name" value="P-loop_NTPase"/>
</dbReference>
<dbReference type="Proteomes" id="UP000053260">
    <property type="component" value="Unassembled WGS sequence"/>
</dbReference>
<feature type="domain" description="ATPase AAA-type core" evidence="2">
    <location>
        <begin position="1456"/>
        <end position="1532"/>
    </location>
</feature>
<dbReference type="Gene3D" id="3.40.50.300">
    <property type="entry name" value="P-loop containing nucleotide triphosphate hydrolases"/>
    <property type="match status" value="1"/>
</dbReference>
<dbReference type="InterPro" id="IPR057224">
    <property type="entry name" value="DUF7902"/>
</dbReference>
<dbReference type="SUPFAM" id="SSF52540">
    <property type="entry name" value="P-loop containing nucleoside triphosphate hydrolases"/>
    <property type="match status" value="1"/>
</dbReference>
<evidence type="ECO:0000256" key="1">
    <source>
        <dbReference type="SAM" id="MobiDB-lite"/>
    </source>
</evidence>
<keyword evidence="6" id="KW-1185">Reference proteome</keyword>
<feature type="region of interest" description="Disordered" evidence="1">
    <location>
        <begin position="1061"/>
        <end position="1083"/>
    </location>
</feature>
<dbReference type="OrthoDB" id="9814769at2"/>
<feature type="domain" description="DUF3686" evidence="3">
    <location>
        <begin position="31"/>
        <end position="474"/>
    </location>
</feature>
<feature type="compositionally biased region" description="Low complexity" evidence="1">
    <location>
        <begin position="1061"/>
        <end position="1074"/>
    </location>
</feature>
<evidence type="ECO:0000313" key="6">
    <source>
        <dbReference type="Proteomes" id="UP000053260"/>
    </source>
</evidence>
<reference evidence="5 6" key="1">
    <citation type="submission" date="2015-10" db="EMBL/GenBank/DDBJ databases">
        <title>Draft genome sequence of Streptomyces sp. RV15, isolated from a marine sponge.</title>
        <authorList>
            <person name="Ruckert C."/>
            <person name="Abdelmohsen U.R."/>
            <person name="Winkler A."/>
            <person name="Hentschel U."/>
            <person name="Kalinowski J."/>
            <person name="Kampfer P."/>
            <person name="Glaeser S."/>
        </authorList>
    </citation>
    <scope>NUCLEOTIDE SEQUENCE [LARGE SCALE GENOMIC DNA]</scope>
    <source>
        <strain evidence="5 6">RV15</strain>
    </source>
</reference>
<evidence type="ECO:0000259" key="2">
    <source>
        <dbReference type="Pfam" id="PF00004"/>
    </source>
</evidence>
<dbReference type="STRING" id="909626.AQJ91_30385"/>
<sequence>MTTGPDTGTNEALDTGTYEVLRDRLTAQAAELARRAEQLNARRTEEFGATRLELAGTERLRTEHNCVPRDIVSVGDTLLFGHNVFLGLKPETAVGDVFALHDRDLNRLPDDAVPGLLDDPAFGREFAALYRYYRQAHLLQLRRVDGKLLAVFQTGEKAEDIRVLRWALTDDGQATFLDARGDRDHVFPPAHDFEWTQTTREDHVLGRHPHVSVDGEVFVETVGGTLTVKVENNTETGEGIYAEPVDEPLQSLADADIAHARVGALVLLRIRPYKEDTHRHLVFNTLTRTVVRLDGIGQACRRLPEDQGIVFPGGYCLATGTHKTFDGTDTDGLEFERVVRSPNGEDVLFAFHARVEGRSLLLPYNMIRKEVATPLSCHGWALFDDGTLMVLRADSDEPQRVHPLQLWNSPYVSDTHTAALPVGTGPLARVGNADLVRGISDCLSIARAVAETTPTSEVYEALAAACVRAADSYHWLDDTELGALHEPLEQVRATAEQVLAEFETVQTLTRRAAEALGDAAAQVATVVRRLRGEAPRSAAAWVSGLTELRHAQGHLLTLKDLRYADTARIDELAADVESDLATFGQRAVTHLAREDAFAGHQADIEQLVADAEAITTVAESAPVAARLDELADGLRTVTEVVAGLDIGDATVRTSILERIAEVLGGVNRARATLDGRRRALLDREGRAEFAAEFALLGQAVTGALAAADSPNACDEQLARVLVQLENLESRFAEFDDFLGDLADKRDEVHEAFSARKQTLADARSRRAERLADSATRVLRTVTRRAATLADADAVATYFTSDPMPAKVRRLADDLRGLGDQVRAEELDGRLKSARQEALRSLRDRTDLYTDDGRTLRLGTHRFAVNTQPLDLTLVPHGEGLAFALTGTDYRAPVTDPDFAATRPYWDRPLPSESPDVYRAEHLAARLLDEHGPAALAEADLPTLVRESAEAAYDEGYERGVHDHDAVLILTALLRLHESAGLLRHEPAARATAQLFWAHGTTADERTTWTRRATSLARARETFGLAPAIADFETELAWEIAAWAGTRPTAVGAAPRSAARAGVGAGSATRGATGAETWPDAPERTQAGFTAGASAVPSGITAGAGAAQTGFTRAVPAPGTVDRADAGSVPALGMLAGFTPASGAVPESGALAGSGPASGMLAGSTSASGAFAGFAPASGALAGSTPSSGTLAGSGSGSGSVPESGAPAGARPAVGVLAGSGPASGMLAGSTSASGAFAGFAPASDVPARYAAASAYLFEELTTGPDGFVISAGARTLLDKFRRTVGTSAYDDDLAALADPAARMQLVEAWLSSYTVATGTDLAPGDLAEAVAAELCPELPRHESDAPLTETVEGLLGTHPRISGRTLTVRVDELLARTREFRAHEVPAQRAYQRRRTALVAAERARIRLDEYQPRVMSAFVRSRLIDEVYLPLVGDSLAKQLGTSGESKRTDTGGLLLLISPPGYGKTTLMEYVADRLGLILVKINGPALGHAVTSLDPAEAPNATARQEIEKINFALETGNNTLLYLDDIQHTSPELLQKFIPLCDATRRIEGVRDGEPRTYDLRGKRFAVCMAGNPYTESGSRFRVPDMLANRADVWNLGDVLTGKEDAFALSFVENALTANPALAPLAGRDRTDLDLLIRLAQGDATARADRLTHPYAPAELERILAVLRHLLTARDTVLAVNAAYIASAAQSDTTRTEPPFQLQGSYRNMNKIAQRIQPVMNDAELAALIDDHYTAEAQTLTTGAESNLLKLAELRGTLTPEQAFRWAELKAAQVRTQTLGGPDDDPLTRAVATLGLLADRIAAVESAINRAADPRHLIANPTARHAVRPGPGED</sequence>
<evidence type="ECO:0000259" key="4">
    <source>
        <dbReference type="Pfam" id="PF25472"/>
    </source>
</evidence>
<accession>A0A101UV80</accession>
<evidence type="ECO:0000259" key="3">
    <source>
        <dbReference type="Pfam" id="PF12458"/>
    </source>
</evidence>
<comment type="caution">
    <text evidence="5">The sequence shown here is derived from an EMBL/GenBank/DDBJ whole genome shotgun (WGS) entry which is preliminary data.</text>
</comment>
<dbReference type="Pfam" id="PF25472">
    <property type="entry name" value="DUF7902"/>
    <property type="match status" value="1"/>
</dbReference>
<dbReference type="InterPro" id="IPR003959">
    <property type="entry name" value="ATPase_AAA_core"/>
</dbReference>
<feature type="domain" description="DUF7902" evidence="4">
    <location>
        <begin position="595"/>
        <end position="678"/>
    </location>
</feature>
<dbReference type="RefSeq" id="WP_067027901.1">
    <property type="nucleotide sequence ID" value="NZ_KQ949097.1"/>
</dbReference>
<organism evidence="5 6">
    <name type="scientific">Streptomyces dysideae</name>
    <dbReference type="NCBI Taxonomy" id="909626"/>
    <lineage>
        <taxon>Bacteria</taxon>
        <taxon>Bacillati</taxon>
        <taxon>Actinomycetota</taxon>
        <taxon>Actinomycetes</taxon>
        <taxon>Kitasatosporales</taxon>
        <taxon>Streptomycetaceae</taxon>
        <taxon>Streptomyces</taxon>
    </lineage>
</organism>
<protein>
    <submittedName>
        <fullName evidence="5">DNA repair ATPase</fullName>
    </submittedName>
</protein>
<gene>
    <name evidence="5" type="ORF">AQJ91_30385</name>
</gene>
<evidence type="ECO:0000313" key="5">
    <source>
        <dbReference type="EMBL" id="KUO17440.1"/>
    </source>
</evidence>
<dbReference type="InterPro" id="IPR020958">
    <property type="entry name" value="DUF3686"/>
</dbReference>
<feature type="compositionally biased region" description="Low complexity" evidence="1">
    <location>
        <begin position="1198"/>
        <end position="1208"/>
    </location>
</feature>